<dbReference type="PROSITE" id="PS50850">
    <property type="entry name" value="MFS"/>
    <property type="match status" value="1"/>
</dbReference>
<evidence type="ECO:0000256" key="5">
    <source>
        <dbReference type="ARBA" id="ARBA00023136"/>
    </source>
</evidence>
<keyword evidence="5 6" id="KW-0472">Membrane</keyword>
<dbReference type="OrthoDB" id="117970at2157"/>
<evidence type="ECO:0000259" key="7">
    <source>
        <dbReference type="PROSITE" id="PS50850"/>
    </source>
</evidence>
<dbReference type="RefSeq" id="WP_149731607.1">
    <property type="nucleotide sequence ID" value="NZ_FMXB01000006.1"/>
</dbReference>
<feature type="transmembrane region" description="Helical" evidence="6">
    <location>
        <begin position="136"/>
        <end position="156"/>
    </location>
</feature>
<feature type="transmembrane region" description="Helical" evidence="6">
    <location>
        <begin position="103"/>
        <end position="124"/>
    </location>
</feature>
<feature type="transmembrane region" description="Helical" evidence="6">
    <location>
        <begin position="203"/>
        <end position="221"/>
    </location>
</feature>
<feature type="transmembrane region" description="Helical" evidence="6">
    <location>
        <begin position="481"/>
        <end position="500"/>
    </location>
</feature>
<feature type="domain" description="Major facilitator superfamily (MFS) profile" evidence="7">
    <location>
        <begin position="12"/>
        <end position="503"/>
    </location>
</feature>
<feature type="transmembrane region" description="Helical" evidence="6">
    <location>
        <begin position="408"/>
        <end position="430"/>
    </location>
</feature>
<dbReference type="InterPro" id="IPR011701">
    <property type="entry name" value="MFS"/>
</dbReference>
<name>A0A1G5VZ31_9EURY</name>
<dbReference type="SUPFAM" id="SSF103473">
    <property type="entry name" value="MFS general substrate transporter"/>
    <property type="match status" value="1"/>
</dbReference>
<dbReference type="CDD" id="cd17321">
    <property type="entry name" value="MFS_MMR_MDR_like"/>
    <property type="match status" value="1"/>
</dbReference>
<dbReference type="EMBL" id="FMXB01000006">
    <property type="protein sequence ID" value="SDA51103.1"/>
    <property type="molecule type" value="Genomic_DNA"/>
</dbReference>
<evidence type="ECO:0000313" key="9">
    <source>
        <dbReference type="Proteomes" id="UP000323439"/>
    </source>
</evidence>
<dbReference type="PANTHER" id="PTHR42718:SF9">
    <property type="entry name" value="MAJOR FACILITATOR SUPERFAMILY MULTIDRUG TRANSPORTER MFSC"/>
    <property type="match status" value="1"/>
</dbReference>
<reference evidence="8 9" key="1">
    <citation type="submission" date="2016-10" db="EMBL/GenBank/DDBJ databases">
        <authorList>
            <person name="Varghese N."/>
            <person name="Submissions S."/>
        </authorList>
    </citation>
    <scope>NUCLEOTIDE SEQUENCE [LARGE SCALE GENOMIC DNA]</scope>
    <source>
        <strain evidence="8 9">DSM 16643</strain>
    </source>
</reference>
<gene>
    <name evidence="8" type="ORF">SAMN02910315_01036</name>
</gene>
<dbReference type="PRINTS" id="PR01036">
    <property type="entry name" value="TCRTETB"/>
</dbReference>
<sequence>MEENIKEHTWIPLILVCLASFIISLDTTFMNVSISRVVADLSTDVSTIQMTMSFYTLITAAFMLLGAKLQDIVGKKKLFLIGAVLYGIGTFTSAISLNATMLFIGWAVIEGIAGALMLPAIISIISGTYSGEKRTFALAIESVMVAIAAAIGPLFGGMMTTFLSWRYGFAFELVIVVIILVMQKKIPDFIPTESKGDLDITGSIISVIGLVLLVFGILTLSEDIPTSIILMILGIITLVVFALFENRRKKKGNVPLLDMELFKDKNLRVGTVILILVYLVMEGALFTVSLYLQSVLELTAFNTGLTILPLTISLLIFAVGAPNLSGKLNHKTLMAIGAILSIIGCLILSYHFRMNATIVEFMPGMLILGAGLGFIMALSVDIALINIPDESENNASGITSTGQSLGESMGTAVIGIILILGMLGGISNAIDTHAPDHSEDEQYYQEIFDYFQKVGSVNEIESQGSAVVTIVDEIFQNAMEFVMLVMSALMGVVFILTLRLQDKSINK</sequence>
<dbReference type="GO" id="GO:0022857">
    <property type="term" value="F:transmembrane transporter activity"/>
    <property type="evidence" value="ECO:0007669"/>
    <property type="project" value="InterPro"/>
</dbReference>
<dbReference type="Gene3D" id="1.20.1720.10">
    <property type="entry name" value="Multidrug resistance protein D"/>
    <property type="match status" value="1"/>
</dbReference>
<comment type="subcellular location">
    <subcellularLocation>
        <location evidence="1">Membrane</location>
        <topology evidence="1">Multi-pass membrane protein</topology>
    </subcellularLocation>
</comment>
<dbReference type="AlphaFoldDB" id="A0A1G5VZ31"/>
<dbReference type="Proteomes" id="UP000323439">
    <property type="component" value="Unassembled WGS sequence"/>
</dbReference>
<evidence type="ECO:0000256" key="2">
    <source>
        <dbReference type="ARBA" id="ARBA00022448"/>
    </source>
</evidence>
<protein>
    <submittedName>
        <fullName evidence="8">Drug resistance transporter, EmrB/QacA subfamily</fullName>
    </submittedName>
</protein>
<feature type="transmembrane region" description="Helical" evidence="6">
    <location>
        <begin position="162"/>
        <end position="182"/>
    </location>
</feature>
<feature type="transmembrane region" description="Helical" evidence="6">
    <location>
        <begin position="46"/>
        <end position="66"/>
    </location>
</feature>
<feature type="transmembrane region" description="Helical" evidence="6">
    <location>
        <begin position="227"/>
        <end position="246"/>
    </location>
</feature>
<evidence type="ECO:0000256" key="3">
    <source>
        <dbReference type="ARBA" id="ARBA00022692"/>
    </source>
</evidence>
<dbReference type="PANTHER" id="PTHR42718">
    <property type="entry name" value="MAJOR FACILITATOR SUPERFAMILY MULTIDRUG TRANSPORTER MFSC"/>
    <property type="match status" value="1"/>
</dbReference>
<proteinExistence type="predicted"/>
<feature type="transmembrane region" description="Helical" evidence="6">
    <location>
        <begin position="267"/>
        <end position="292"/>
    </location>
</feature>
<evidence type="ECO:0000256" key="6">
    <source>
        <dbReference type="SAM" id="Phobius"/>
    </source>
</evidence>
<dbReference type="Pfam" id="PF07690">
    <property type="entry name" value="MFS_1"/>
    <property type="match status" value="1"/>
</dbReference>
<dbReference type="GO" id="GO:0016020">
    <property type="term" value="C:membrane"/>
    <property type="evidence" value="ECO:0007669"/>
    <property type="project" value="UniProtKB-SubCell"/>
</dbReference>
<keyword evidence="3 6" id="KW-0812">Transmembrane</keyword>
<organism evidence="8 9">
    <name type="scientific">Methanobrevibacter millerae</name>
    <dbReference type="NCBI Taxonomy" id="230361"/>
    <lineage>
        <taxon>Archaea</taxon>
        <taxon>Methanobacteriati</taxon>
        <taxon>Methanobacteriota</taxon>
        <taxon>Methanomada group</taxon>
        <taxon>Methanobacteria</taxon>
        <taxon>Methanobacteriales</taxon>
        <taxon>Methanobacteriaceae</taxon>
        <taxon>Methanobrevibacter</taxon>
    </lineage>
</organism>
<feature type="transmembrane region" description="Helical" evidence="6">
    <location>
        <begin position="364"/>
        <end position="387"/>
    </location>
</feature>
<dbReference type="Gene3D" id="1.20.1250.20">
    <property type="entry name" value="MFS general substrate transporter like domains"/>
    <property type="match status" value="1"/>
</dbReference>
<evidence type="ECO:0000256" key="1">
    <source>
        <dbReference type="ARBA" id="ARBA00004141"/>
    </source>
</evidence>
<dbReference type="InterPro" id="IPR020846">
    <property type="entry name" value="MFS_dom"/>
</dbReference>
<keyword evidence="9" id="KW-1185">Reference proteome</keyword>
<evidence type="ECO:0000313" key="8">
    <source>
        <dbReference type="EMBL" id="SDA51103.1"/>
    </source>
</evidence>
<feature type="transmembrane region" description="Helical" evidence="6">
    <location>
        <begin position="298"/>
        <end position="321"/>
    </location>
</feature>
<evidence type="ECO:0000256" key="4">
    <source>
        <dbReference type="ARBA" id="ARBA00022989"/>
    </source>
</evidence>
<dbReference type="InterPro" id="IPR036259">
    <property type="entry name" value="MFS_trans_sf"/>
</dbReference>
<feature type="transmembrane region" description="Helical" evidence="6">
    <location>
        <begin position="12"/>
        <end position="34"/>
    </location>
</feature>
<keyword evidence="4 6" id="KW-1133">Transmembrane helix</keyword>
<keyword evidence="2" id="KW-0813">Transport</keyword>
<feature type="transmembrane region" description="Helical" evidence="6">
    <location>
        <begin position="78"/>
        <end position="97"/>
    </location>
</feature>
<feature type="transmembrane region" description="Helical" evidence="6">
    <location>
        <begin position="333"/>
        <end position="352"/>
    </location>
</feature>
<accession>A0A1G5VZ31</accession>